<protein>
    <recommendedName>
        <fullName evidence="7">Glycosyl transferase CAP10 domain-containing protein</fullName>
    </recommendedName>
</protein>
<evidence type="ECO:0000256" key="2">
    <source>
        <dbReference type="ARBA" id="ARBA00004922"/>
    </source>
</evidence>
<dbReference type="GO" id="GO:0035252">
    <property type="term" value="F:UDP-xylosyltransferase activity"/>
    <property type="evidence" value="ECO:0007669"/>
    <property type="project" value="TreeGrafter"/>
</dbReference>
<feature type="domain" description="Glycosyl transferase CAP10" evidence="7">
    <location>
        <begin position="120"/>
        <end position="373"/>
    </location>
</feature>
<reference evidence="8" key="2">
    <citation type="submission" date="2023-05" db="EMBL/GenBank/DDBJ databases">
        <authorList>
            <person name="Fouks B."/>
        </authorList>
    </citation>
    <scope>NUCLEOTIDE SEQUENCE</scope>
    <source>
        <strain evidence="8">Stay&amp;Tobe</strain>
        <tissue evidence="8">Testes</tissue>
    </source>
</reference>
<keyword evidence="5" id="KW-0808">Transferase</keyword>
<dbReference type="GO" id="GO:0005788">
    <property type="term" value="C:endoplasmic reticulum lumen"/>
    <property type="evidence" value="ECO:0007669"/>
    <property type="project" value="UniProtKB-SubCell"/>
</dbReference>
<dbReference type="Proteomes" id="UP001233999">
    <property type="component" value="Unassembled WGS sequence"/>
</dbReference>
<dbReference type="InterPro" id="IPR051091">
    <property type="entry name" value="O-Glucosyltr/Glycosyltrsf_90"/>
</dbReference>
<evidence type="ECO:0000256" key="4">
    <source>
        <dbReference type="ARBA" id="ARBA00022676"/>
    </source>
</evidence>
<dbReference type="SMART" id="SM00672">
    <property type="entry name" value="CAP10"/>
    <property type="match status" value="1"/>
</dbReference>
<comment type="function">
    <text evidence="6">Protein O-glucosyltransferase. Catalyzes the reaction that attaches glucose through an O-glycosidic linkage to a conserved serine residue found in the consensus sequence C-X-S-X-[PA]-C in epidermal growth factor-like repeats. Regulates Notch signaling by glucosylating Notch in the ER, glucosylation is required for the correct folding and cleavage of Notch.</text>
</comment>
<gene>
    <name evidence="8" type="ORF">L9F63_003798</name>
</gene>
<evidence type="ECO:0000313" key="9">
    <source>
        <dbReference type="Proteomes" id="UP001233999"/>
    </source>
</evidence>
<keyword evidence="9" id="KW-1185">Reference proteome</keyword>
<comment type="pathway">
    <text evidence="2">Protein modification; protein glycosylation.</text>
</comment>
<organism evidence="8 9">
    <name type="scientific">Diploptera punctata</name>
    <name type="common">Pacific beetle cockroach</name>
    <dbReference type="NCBI Taxonomy" id="6984"/>
    <lineage>
        <taxon>Eukaryota</taxon>
        <taxon>Metazoa</taxon>
        <taxon>Ecdysozoa</taxon>
        <taxon>Arthropoda</taxon>
        <taxon>Hexapoda</taxon>
        <taxon>Insecta</taxon>
        <taxon>Pterygota</taxon>
        <taxon>Neoptera</taxon>
        <taxon>Polyneoptera</taxon>
        <taxon>Dictyoptera</taxon>
        <taxon>Blattodea</taxon>
        <taxon>Blaberoidea</taxon>
        <taxon>Blaberidae</taxon>
        <taxon>Diplopterinae</taxon>
        <taxon>Diploptera</taxon>
    </lineage>
</organism>
<keyword evidence="4" id="KW-0328">Glycosyltransferase</keyword>
<dbReference type="EMBL" id="JASPKZ010007839">
    <property type="protein sequence ID" value="KAJ9581867.1"/>
    <property type="molecule type" value="Genomic_DNA"/>
</dbReference>
<evidence type="ECO:0000256" key="6">
    <source>
        <dbReference type="ARBA" id="ARBA00045690"/>
    </source>
</evidence>
<reference evidence="8" key="1">
    <citation type="journal article" date="2023" name="IScience">
        <title>Live-bearing cockroach genome reveals convergent evolutionary mechanisms linked to viviparity in insects and beyond.</title>
        <authorList>
            <person name="Fouks B."/>
            <person name="Harrison M.C."/>
            <person name="Mikhailova A.A."/>
            <person name="Marchal E."/>
            <person name="English S."/>
            <person name="Carruthers M."/>
            <person name="Jennings E.C."/>
            <person name="Chiamaka E.L."/>
            <person name="Frigard R.A."/>
            <person name="Pippel M."/>
            <person name="Attardo G.M."/>
            <person name="Benoit J.B."/>
            <person name="Bornberg-Bauer E."/>
            <person name="Tobe S.S."/>
        </authorList>
    </citation>
    <scope>NUCLEOTIDE SEQUENCE</scope>
    <source>
        <strain evidence="8">Stay&amp;Tobe</strain>
    </source>
</reference>
<proteinExistence type="inferred from homology"/>
<name>A0AAD7ZKQ1_DIPPU</name>
<evidence type="ECO:0000256" key="3">
    <source>
        <dbReference type="ARBA" id="ARBA00010118"/>
    </source>
</evidence>
<comment type="caution">
    <text evidence="8">The sequence shown here is derived from an EMBL/GenBank/DDBJ whole genome shotgun (WGS) entry which is preliminary data.</text>
</comment>
<dbReference type="PANTHER" id="PTHR12203:SF35">
    <property type="entry name" value="PROTEIN O-GLUCOSYLTRANSFERASE 1"/>
    <property type="match status" value="1"/>
</dbReference>
<comment type="similarity">
    <text evidence="3">Belongs to the glycosyltransferase 90 family.</text>
</comment>
<dbReference type="GO" id="GO:0006493">
    <property type="term" value="P:protein O-linked glycosylation"/>
    <property type="evidence" value="ECO:0007669"/>
    <property type="project" value="TreeGrafter"/>
</dbReference>
<accession>A0AAD7ZKQ1</accession>
<dbReference type="PANTHER" id="PTHR12203">
    <property type="entry name" value="KDEL LYS-ASP-GLU-LEU CONTAINING - RELATED"/>
    <property type="match status" value="1"/>
</dbReference>
<comment type="subcellular location">
    <subcellularLocation>
        <location evidence="1">Endoplasmic reticulum lumen</location>
    </subcellularLocation>
</comment>
<sequence length="403" mass="47363">MYVTANYGKTCESSNENCINFHRDNTSKYARYENELLKQIQEAVNNYEPCVQNNCSCYSSVIEIDLKPFRSGITKNMIDSISDKGTRYQIINHHLYRDVDCMFPARCSGVEHFISLLLPKLPDMELVLNTRDWPQVSKHFSSPKPIFSFSKTSDYYDIMYPAWGFWEGGPAIKLYPQGLGRWDQHRKILKEAANKWPWKLKKPMAFFRGSRTSSERDSLVLLSRERPDLVDAKYTKNQAWKSEADTLYAAPAEEVPLEDHCQYRYLFNFRGVAASFRLKHLFLCQSLVFHVGSEWLEFFYPNLKPWVHFIPVKSDASKEDIKKLLEFVSEHDDIAQEIAQRGYNLIRKQLRLKDVTCYWENILKNYAKLLKFKPQLDKKLIKKFKFNITLAKVTSRRVHLLIC</sequence>
<evidence type="ECO:0000259" key="7">
    <source>
        <dbReference type="SMART" id="SM00672"/>
    </source>
</evidence>
<evidence type="ECO:0000256" key="1">
    <source>
        <dbReference type="ARBA" id="ARBA00004319"/>
    </source>
</evidence>
<dbReference type="Pfam" id="PF05686">
    <property type="entry name" value="Glyco_transf_90"/>
    <property type="match status" value="1"/>
</dbReference>
<dbReference type="InterPro" id="IPR006598">
    <property type="entry name" value="CAP10"/>
</dbReference>
<dbReference type="AlphaFoldDB" id="A0AAD7ZKQ1"/>
<dbReference type="GO" id="GO:0035251">
    <property type="term" value="F:UDP-glucosyltransferase activity"/>
    <property type="evidence" value="ECO:0007669"/>
    <property type="project" value="TreeGrafter"/>
</dbReference>
<evidence type="ECO:0000313" key="8">
    <source>
        <dbReference type="EMBL" id="KAJ9581867.1"/>
    </source>
</evidence>
<evidence type="ECO:0000256" key="5">
    <source>
        <dbReference type="ARBA" id="ARBA00022679"/>
    </source>
</evidence>
<dbReference type="GO" id="GO:0045747">
    <property type="term" value="P:positive regulation of Notch signaling pathway"/>
    <property type="evidence" value="ECO:0007669"/>
    <property type="project" value="TreeGrafter"/>
</dbReference>